<accession>A0A094YPL6</accession>
<dbReference type="PANTHER" id="PTHR33398:SF1">
    <property type="entry name" value="SMALL RIBOSOMAL SUBUNIT PROTEIN BS20C"/>
    <property type="match status" value="1"/>
</dbReference>
<dbReference type="NCBIfam" id="TIGR00029">
    <property type="entry name" value="S20"/>
    <property type="match status" value="1"/>
</dbReference>
<keyword evidence="6 8" id="KW-0687">Ribonucleoprotein</keyword>
<keyword evidence="4 8" id="KW-0694">RNA-binding</keyword>
<dbReference type="AlphaFoldDB" id="A0A094YPL6"/>
<dbReference type="EMBL" id="JPGK01000001">
    <property type="protein sequence ID" value="KGA95196.1"/>
    <property type="molecule type" value="Genomic_DNA"/>
</dbReference>
<comment type="function">
    <text evidence="1 8">Binds directly to 16S ribosomal RNA.</text>
</comment>
<evidence type="ECO:0000313" key="10">
    <source>
        <dbReference type="EMBL" id="KGA95196.1"/>
    </source>
</evidence>
<dbReference type="GO" id="GO:0003735">
    <property type="term" value="F:structural constituent of ribosome"/>
    <property type="evidence" value="ECO:0007669"/>
    <property type="project" value="InterPro"/>
</dbReference>
<dbReference type="HAMAP" id="MF_00500">
    <property type="entry name" value="Ribosomal_bS20"/>
    <property type="match status" value="1"/>
</dbReference>
<keyword evidence="3 8" id="KW-0699">rRNA-binding</keyword>
<comment type="caution">
    <text evidence="10">The sequence shown here is derived from an EMBL/GenBank/DDBJ whole genome shotgun (WGS) entry which is preliminary data.</text>
</comment>
<evidence type="ECO:0000256" key="8">
    <source>
        <dbReference type="HAMAP-Rule" id="MF_00500"/>
    </source>
</evidence>
<evidence type="ECO:0000256" key="9">
    <source>
        <dbReference type="SAM" id="MobiDB-lite"/>
    </source>
</evidence>
<gene>
    <name evidence="8" type="primary">rpsT</name>
    <name evidence="10" type="ORF">LptCag_2630</name>
</gene>
<dbReference type="SUPFAM" id="SSF46992">
    <property type="entry name" value="Ribosomal protein S20"/>
    <property type="match status" value="1"/>
</dbReference>
<dbReference type="Pfam" id="PF01649">
    <property type="entry name" value="Ribosomal_S20p"/>
    <property type="match status" value="1"/>
</dbReference>
<dbReference type="Gene3D" id="1.20.58.110">
    <property type="entry name" value="Ribosomal protein S20"/>
    <property type="match status" value="1"/>
</dbReference>
<evidence type="ECO:0000256" key="2">
    <source>
        <dbReference type="ARBA" id="ARBA00007634"/>
    </source>
</evidence>
<dbReference type="PATRIC" id="fig|178606.4.peg.410"/>
<dbReference type="Proteomes" id="UP000029452">
    <property type="component" value="Unassembled WGS sequence"/>
</dbReference>
<protein>
    <recommendedName>
        <fullName evidence="7 8">Small ribosomal subunit protein bS20</fullName>
    </recommendedName>
</protein>
<comment type="similarity">
    <text evidence="2 8">Belongs to the bacterial ribosomal protein bS20 family.</text>
</comment>
<reference evidence="10 11" key="1">
    <citation type="submission" date="2014-06" db="EMBL/GenBank/DDBJ databases">
        <title>Draft genome sequence of iron oxidizing acidophile Leptospirillum ferriphilum DSM14647.</title>
        <authorList>
            <person name="Cardenas J.P."/>
            <person name="Lazcano M."/>
            <person name="Ossandon F.J."/>
            <person name="Corbett M."/>
            <person name="Holmes D.S."/>
            <person name="Watkin E."/>
        </authorList>
    </citation>
    <scope>NUCLEOTIDE SEQUENCE [LARGE SCALE GENOMIC DNA]</scope>
    <source>
        <strain evidence="10 11">DSM 14647</strain>
    </source>
</reference>
<name>A0A094YPL6_9BACT</name>
<feature type="region of interest" description="Disordered" evidence="9">
    <location>
        <begin position="1"/>
        <end position="22"/>
    </location>
</feature>
<proteinExistence type="inferred from homology"/>
<dbReference type="GO" id="GO:0070181">
    <property type="term" value="F:small ribosomal subunit rRNA binding"/>
    <property type="evidence" value="ECO:0007669"/>
    <property type="project" value="TreeGrafter"/>
</dbReference>
<keyword evidence="5 8" id="KW-0689">Ribosomal protein</keyword>
<evidence type="ECO:0000313" key="11">
    <source>
        <dbReference type="Proteomes" id="UP000029452"/>
    </source>
</evidence>
<evidence type="ECO:0000256" key="6">
    <source>
        <dbReference type="ARBA" id="ARBA00023274"/>
    </source>
</evidence>
<evidence type="ECO:0000256" key="4">
    <source>
        <dbReference type="ARBA" id="ARBA00022884"/>
    </source>
</evidence>
<dbReference type="OrthoDB" id="9807974at2"/>
<dbReference type="GO" id="GO:0006412">
    <property type="term" value="P:translation"/>
    <property type="evidence" value="ECO:0007669"/>
    <property type="project" value="UniProtKB-UniRule"/>
</dbReference>
<dbReference type="GO" id="GO:0015935">
    <property type="term" value="C:small ribosomal subunit"/>
    <property type="evidence" value="ECO:0007669"/>
    <property type="project" value="TreeGrafter"/>
</dbReference>
<dbReference type="PANTHER" id="PTHR33398">
    <property type="entry name" value="30S RIBOSOMAL PROTEIN S20"/>
    <property type="match status" value="1"/>
</dbReference>
<evidence type="ECO:0000256" key="1">
    <source>
        <dbReference type="ARBA" id="ARBA00003134"/>
    </source>
</evidence>
<dbReference type="InterPro" id="IPR002583">
    <property type="entry name" value="Ribosomal_bS20"/>
</dbReference>
<evidence type="ECO:0000256" key="5">
    <source>
        <dbReference type="ARBA" id="ARBA00022980"/>
    </source>
</evidence>
<evidence type="ECO:0000256" key="7">
    <source>
        <dbReference type="ARBA" id="ARBA00035136"/>
    </source>
</evidence>
<organism evidence="10 11">
    <name type="scientific">Leptospirillum ferriphilum</name>
    <dbReference type="NCBI Taxonomy" id="178606"/>
    <lineage>
        <taxon>Bacteria</taxon>
        <taxon>Pseudomonadati</taxon>
        <taxon>Nitrospirota</taxon>
        <taxon>Nitrospiria</taxon>
        <taxon>Nitrospirales</taxon>
        <taxon>Nitrospiraceae</taxon>
        <taxon>Leptospirillum</taxon>
    </lineage>
</organism>
<dbReference type="RefSeq" id="WP_020859327.1">
    <property type="nucleotide sequence ID" value="NZ_JBPKCJ010000001.1"/>
</dbReference>
<dbReference type="InterPro" id="IPR036510">
    <property type="entry name" value="Ribosomal_bS20_sf"/>
</dbReference>
<sequence length="87" mass="9769">MASHKATLKDIKKNEKRRARNRQAVSMIRTMAKKVETLVSQGKKEEAVVALGEVVPVIDHAVNRRILHRNSASRKISRLTLKVNGLS</sequence>
<evidence type="ECO:0000256" key="3">
    <source>
        <dbReference type="ARBA" id="ARBA00022730"/>
    </source>
</evidence>